<dbReference type="SMART" id="SM00387">
    <property type="entry name" value="HATPase_c"/>
    <property type="match status" value="1"/>
</dbReference>
<dbReference type="InterPro" id="IPR004358">
    <property type="entry name" value="Sig_transdc_His_kin-like_C"/>
</dbReference>
<dbReference type="Gene3D" id="3.40.50.2300">
    <property type="match status" value="1"/>
</dbReference>
<dbReference type="InterPro" id="IPR036890">
    <property type="entry name" value="HATPase_C_sf"/>
</dbReference>
<dbReference type="PROSITE" id="PS50110">
    <property type="entry name" value="RESPONSE_REGULATORY"/>
    <property type="match status" value="1"/>
</dbReference>
<dbReference type="InterPro" id="IPR036097">
    <property type="entry name" value="HisK_dim/P_sf"/>
</dbReference>
<evidence type="ECO:0000256" key="8">
    <source>
        <dbReference type="SAM" id="Phobius"/>
    </source>
</evidence>
<feature type="transmembrane region" description="Helical" evidence="8">
    <location>
        <begin position="268"/>
        <end position="299"/>
    </location>
</feature>
<feature type="transmembrane region" description="Helical" evidence="8">
    <location>
        <begin position="395"/>
        <end position="416"/>
    </location>
</feature>
<feature type="transmembrane region" description="Helical" evidence="8">
    <location>
        <begin position="229"/>
        <end position="247"/>
    </location>
</feature>
<dbReference type="EC" id="2.7.13.3" evidence="2"/>
<feature type="region of interest" description="Disordered" evidence="7">
    <location>
        <begin position="1"/>
        <end position="23"/>
    </location>
</feature>
<feature type="transmembrane region" description="Helical" evidence="8">
    <location>
        <begin position="327"/>
        <end position="350"/>
    </location>
</feature>
<proteinExistence type="predicted"/>
<feature type="transmembrane region" description="Helical" evidence="8">
    <location>
        <begin position="610"/>
        <end position="629"/>
    </location>
</feature>
<evidence type="ECO:0000313" key="11">
    <source>
        <dbReference type="EMBL" id="MBB2191468.1"/>
    </source>
</evidence>
<evidence type="ECO:0000259" key="9">
    <source>
        <dbReference type="PROSITE" id="PS50109"/>
    </source>
</evidence>
<feature type="domain" description="Response regulatory" evidence="10">
    <location>
        <begin position="918"/>
        <end position="1033"/>
    </location>
</feature>
<feature type="transmembrane region" description="Helical" evidence="8">
    <location>
        <begin position="87"/>
        <end position="111"/>
    </location>
</feature>
<dbReference type="InterPro" id="IPR001789">
    <property type="entry name" value="Sig_transdc_resp-reg_receiver"/>
</dbReference>
<dbReference type="SMART" id="SM00448">
    <property type="entry name" value="REC"/>
    <property type="match status" value="1"/>
</dbReference>
<dbReference type="RefSeq" id="WP_183120605.1">
    <property type="nucleotide sequence ID" value="NZ_JABEQF010000016.1"/>
</dbReference>
<feature type="transmembrane region" description="Helical" evidence="8">
    <location>
        <begin position="466"/>
        <end position="486"/>
    </location>
</feature>
<feature type="transmembrane region" description="Helical" evidence="8">
    <location>
        <begin position="162"/>
        <end position="180"/>
    </location>
</feature>
<evidence type="ECO:0000256" key="6">
    <source>
        <dbReference type="PROSITE-ProRule" id="PRU00169"/>
    </source>
</evidence>
<gene>
    <name evidence="11" type="ORF">HLH34_16145</name>
</gene>
<comment type="caution">
    <text evidence="11">The sequence shown here is derived from an EMBL/GenBank/DDBJ whole genome shotgun (WGS) entry which is preliminary data.</text>
</comment>
<accession>A0A7W4JV60</accession>
<evidence type="ECO:0000256" key="2">
    <source>
        <dbReference type="ARBA" id="ARBA00012438"/>
    </source>
</evidence>
<reference evidence="11 12" key="1">
    <citation type="submission" date="2020-04" db="EMBL/GenBank/DDBJ databases">
        <title>Description of novel Gluconacetobacter.</title>
        <authorList>
            <person name="Sombolestani A."/>
        </authorList>
    </citation>
    <scope>NUCLEOTIDE SEQUENCE [LARGE SCALE GENOMIC DNA]</scope>
    <source>
        <strain evidence="11 12">LMG 21311</strain>
    </source>
</reference>
<dbReference type="SUPFAM" id="SSF52172">
    <property type="entry name" value="CheY-like"/>
    <property type="match status" value="1"/>
</dbReference>
<keyword evidence="3 6" id="KW-0597">Phosphoprotein</keyword>
<dbReference type="PROSITE" id="PS50109">
    <property type="entry name" value="HIS_KIN"/>
    <property type="match status" value="1"/>
</dbReference>
<dbReference type="InterPro" id="IPR003594">
    <property type="entry name" value="HATPase_dom"/>
</dbReference>
<comment type="catalytic activity">
    <reaction evidence="1">
        <text>ATP + protein L-histidine = ADP + protein N-phospho-L-histidine.</text>
        <dbReference type="EC" id="2.7.13.3"/>
    </reaction>
</comment>
<keyword evidence="8" id="KW-0812">Transmembrane</keyword>
<feature type="transmembrane region" description="Helical" evidence="8">
    <location>
        <begin position="192"/>
        <end position="217"/>
    </location>
</feature>
<evidence type="ECO:0000259" key="10">
    <source>
        <dbReference type="PROSITE" id="PS50110"/>
    </source>
</evidence>
<feature type="transmembrane region" description="Helical" evidence="8">
    <location>
        <begin position="55"/>
        <end position="81"/>
    </location>
</feature>
<keyword evidence="8" id="KW-0472">Membrane</keyword>
<dbReference type="EMBL" id="JABEQF010000016">
    <property type="protein sequence ID" value="MBB2191468.1"/>
    <property type="molecule type" value="Genomic_DNA"/>
</dbReference>
<sequence length="1117" mass="119714">MKKAVPSSRRTDGGASGPVQPERRTYNQWVNTQTLEDYALRHTASRGRRWSHWTIANTALGAASFLACEAIGGTITLQFGFVNAMTAIVVATVIFLVIGAPIAICAAREGLDVDLLTRGAGFGYLGSTVTSLIYASFTFLLFAVEASIMAFAISLATGVPIWLAYVISALGVVPIALYGMKAITRMQLVTQPIWLVLQFGPLAYVLMSEPAAVAAWAHAPGGLGSGSGNLILFGLALSTILSLLPQIGEQADYLRFLRRPSRGFDLRWWAAVLSGGPGWGVIGGLKLAAGSFLMVFALAHHIGLAQADSPPAMYAVMFGEVTGRPNVALALMLVFVVACQMKINVTNVYAGSIAWSNFFARLTHAHPGRVVWLVFNAVLALLIMEAGILRTMATLLALYANLASGWIGALSADLMVSKPLGLSPRGVEFRRAYLYDVNPVGVGAMALSLITSSSALTGVLGETAQAFAPLLGLTVAFVSAPAIALATRGRFYIARPPQAYPSDLRCTVCDMVYEAADIVSCPFHRGAVCSLCCTLESRCHDQCKDNSDIVQQARDLLRRLLPGGSGRHLDGSVAHFLVIMLGFNAILGVVFYWIMVGEGASDALRRDLEQIFAALEVPAGIVAWLFVLAHNSRRTAERETRQQTAMLRQEVAAHILTDAALQKARDAAEAANAAKTRYLVAVSHEIRSPLNAIYGYAQLLERGGAVAPVEVGGVIRQSAEHLTNLVEGLLDISRVESGVVEVRSDIVPIRALLQHLVTMFRMQAAAKGLSLDLVIHDRLPSHVKTDEKRFRQIVINLLSNAVKYTRQGGATLSVRYRSEVARIEISDTGTGIHPEDLERIFEPFERGRQEETHPQPGIGLGLSITRVLTRILGGDITAESTPGVGSTFRLSLMLPAVHQVGGPASSDRIVGYQGQRRQVVAVDDDPRQRGFLEGLLTPLGFQVHCVSSGAEALERAARLSPDLVLLDIQMPGDNGWIIASRLRALAGPGMRIVMVSANAAEFSAGADGLAVHDGFVTKPVDVDVLLGMIGRVLALQWTYAEAPEPETAPPGASPGLLRQMGELRRAARMGHVRAAEALVAELVAETDGDTAFIAALTEHLEHFDLRSVGRIIDDAES</sequence>
<feature type="transmembrane region" description="Helical" evidence="8">
    <location>
        <begin position="437"/>
        <end position="460"/>
    </location>
</feature>
<name>A0A7W4JV60_9PROT</name>
<evidence type="ECO:0000256" key="1">
    <source>
        <dbReference type="ARBA" id="ARBA00000085"/>
    </source>
</evidence>
<dbReference type="InterPro" id="IPR005467">
    <property type="entry name" value="His_kinase_dom"/>
</dbReference>
<organism evidence="11 12">
    <name type="scientific">Gluconacetobacter azotocaptans</name>
    <dbReference type="NCBI Taxonomy" id="142834"/>
    <lineage>
        <taxon>Bacteria</taxon>
        <taxon>Pseudomonadati</taxon>
        <taxon>Pseudomonadota</taxon>
        <taxon>Alphaproteobacteria</taxon>
        <taxon>Acetobacterales</taxon>
        <taxon>Acetobacteraceae</taxon>
        <taxon>Gluconacetobacter</taxon>
    </lineage>
</organism>
<dbReference type="InterPro" id="IPR003661">
    <property type="entry name" value="HisK_dim/P_dom"/>
</dbReference>
<dbReference type="AlphaFoldDB" id="A0A7W4JV60"/>
<evidence type="ECO:0000256" key="4">
    <source>
        <dbReference type="ARBA" id="ARBA00022679"/>
    </source>
</evidence>
<evidence type="ECO:0000256" key="7">
    <source>
        <dbReference type="SAM" id="MobiDB-lite"/>
    </source>
</evidence>
<dbReference type="CDD" id="cd00082">
    <property type="entry name" value="HisKA"/>
    <property type="match status" value="1"/>
</dbReference>
<keyword evidence="12" id="KW-1185">Reference proteome</keyword>
<dbReference type="InterPro" id="IPR011006">
    <property type="entry name" value="CheY-like_superfamily"/>
</dbReference>
<dbReference type="CDD" id="cd17546">
    <property type="entry name" value="REC_hyHK_CKI1_RcsC-like"/>
    <property type="match status" value="1"/>
</dbReference>
<evidence type="ECO:0000256" key="5">
    <source>
        <dbReference type="ARBA" id="ARBA00022777"/>
    </source>
</evidence>
<dbReference type="SUPFAM" id="SSF55874">
    <property type="entry name" value="ATPase domain of HSP90 chaperone/DNA topoisomerase II/histidine kinase"/>
    <property type="match status" value="1"/>
</dbReference>
<dbReference type="PANTHER" id="PTHR43047">
    <property type="entry name" value="TWO-COMPONENT HISTIDINE PROTEIN KINASE"/>
    <property type="match status" value="1"/>
</dbReference>
<dbReference type="Gene3D" id="3.30.565.10">
    <property type="entry name" value="Histidine kinase-like ATPase, C-terminal domain"/>
    <property type="match status" value="1"/>
</dbReference>
<feature type="transmembrane region" description="Helical" evidence="8">
    <location>
        <begin position="370"/>
        <end position="389"/>
    </location>
</feature>
<keyword evidence="5" id="KW-0418">Kinase</keyword>
<evidence type="ECO:0000256" key="3">
    <source>
        <dbReference type="ARBA" id="ARBA00022553"/>
    </source>
</evidence>
<dbReference type="Proteomes" id="UP000555756">
    <property type="component" value="Unassembled WGS sequence"/>
</dbReference>
<dbReference type="PRINTS" id="PR00344">
    <property type="entry name" value="BCTRLSENSOR"/>
</dbReference>
<dbReference type="SUPFAM" id="SSF47384">
    <property type="entry name" value="Homodimeric domain of signal transducing histidine kinase"/>
    <property type="match status" value="1"/>
</dbReference>
<evidence type="ECO:0000313" key="12">
    <source>
        <dbReference type="Proteomes" id="UP000555756"/>
    </source>
</evidence>
<dbReference type="Pfam" id="PF02518">
    <property type="entry name" value="HATPase_c"/>
    <property type="match status" value="1"/>
</dbReference>
<keyword evidence="4" id="KW-0808">Transferase</keyword>
<dbReference type="Gene3D" id="1.10.287.130">
    <property type="match status" value="1"/>
</dbReference>
<feature type="transmembrane region" description="Helical" evidence="8">
    <location>
        <begin position="573"/>
        <end position="595"/>
    </location>
</feature>
<dbReference type="Pfam" id="PF00512">
    <property type="entry name" value="HisKA"/>
    <property type="match status" value="1"/>
</dbReference>
<dbReference type="Pfam" id="PF00072">
    <property type="entry name" value="Response_reg"/>
    <property type="match status" value="1"/>
</dbReference>
<feature type="domain" description="Histidine kinase" evidence="9">
    <location>
        <begin position="681"/>
        <end position="896"/>
    </location>
</feature>
<dbReference type="SMART" id="SM00388">
    <property type="entry name" value="HisKA"/>
    <property type="match status" value="1"/>
</dbReference>
<dbReference type="GO" id="GO:0000155">
    <property type="term" value="F:phosphorelay sensor kinase activity"/>
    <property type="evidence" value="ECO:0007669"/>
    <property type="project" value="InterPro"/>
</dbReference>
<keyword evidence="8" id="KW-1133">Transmembrane helix</keyword>
<feature type="modified residue" description="4-aspartylphosphate" evidence="6">
    <location>
        <position position="967"/>
    </location>
</feature>
<protein>
    <recommendedName>
        <fullName evidence="2">histidine kinase</fullName>
        <ecNumber evidence="2">2.7.13.3</ecNumber>
    </recommendedName>
</protein>
<dbReference type="Gene3D" id="1.10.4160.10">
    <property type="entry name" value="Hydantoin permease"/>
    <property type="match status" value="1"/>
</dbReference>